<dbReference type="InterPro" id="IPR008502">
    <property type="entry name" value="Prolamin-like"/>
</dbReference>
<organism evidence="3 4">
    <name type="scientific">Erythroxylum novogranatense</name>
    <dbReference type="NCBI Taxonomy" id="1862640"/>
    <lineage>
        <taxon>Eukaryota</taxon>
        <taxon>Viridiplantae</taxon>
        <taxon>Streptophyta</taxon>
        <taxon>Embryophyta</taxon>
        <taxon>Tracheophyta</taxon>
        <taxon>Spermatophyta</taxon>
        <taxon>Magnoliopsida</taxon>
        <taxon>eudicotyledons</taxon>
        <taxon>Gunneridae</taxon>
        <taxon>Pentapetalae</taxon>
        <taxon>rosids</taxon>
        <taxon>fabids</taxon>
        <taxon>Malpighiales</taxon>
        <taxon>Erythroxylaceae</taxon>
        <taxon>Erythroxylum</taxon>
    </lineage>
</organism>
<dbReference type="EMBL" id="JAIWQS010000002">
    <property type="protein sequence ID" value="KAJ8773000.1"/>
    <property type="molecule type" value="Genomic_DNA"/>
</dbReference>
<dbReference type="AlphaFoldDB" id="A0AAV8U3R0"/>
<dbReference type="Pfam" id="PF05617">
    <property type="entry name" value="Prolamin_like"/>
    <property type="match status" value="1"/>
</dbReference>
<keyword evidence="1" id="KW-0732">Signal</keyword>
<keyword evidence="4" id="KW-1185">Reference proteome</keyword>
<reference evidence="3 4" key="1">
    <citation type="submission" date="2021-09" db="EMBL/GenBank/DDBJ databases">
        <title>Genomic insights and catalytic innovation underlie evolution of tropane alkaloids biosynthesis.</title>
        <authorList>
            <person name="Wang Y.-J."/>
            <person name="Tian T."/>
            <person name="Huang J.-P."/>
            <person name="Huang S.-X."/>
        </authorList>
    </citation>
    <scope>NUCLEOTIDE SEQUENCE [LARGE SCALE GENOMIC DNA]</scope>
    <source>
        <strain evidence="3">KIB-2018</strain>
        <tissue evidence="3">Leaf</tissue>
    </source>
</reference>
<accession>A0AAV8U3R0</accession>
<name>A0AAV8U3R0_9ROSI</name>
<comment type="caution">
    <text evidence="3">The sequence shown here is derived from an EMBL/GenBank/DDBJ whole genome shotgun (WGS) entry which is preliminary data.</text>
</comment>
<proteinExistence type="predicted"/>
<evidence type="ECO:0000313" key="4">
    <source>
        <dbReference type="Proteomes" id="UP001159364"/>
    </source>
</evidence>
<gene>
    <name evidence="3" type="ORF">K2173_028177</name>
</gene>
<sequence>MENAVSPFKDKVSKLDPEILENDLSSSSEKTLDDCREGLSFKCVMELLVCFTGTLYPLDECCLEIVENGKLCHNMLAVDTIKRQGKLNPSKFLSRNQQIWKFCAQAVSTTQMAPSAVVF</sequence>
<dbReference type="Proteomes" id="UP001159364">
    <property type="component" value="Linkage Group LG02"/>
</dbReference>
<dbReference type="PANTHER" id="PTHR31951">
    <property type="entry name" value="BIFUNCTIONAL INHIBITOR/LIPID-TRANSFER PROTEIN/SEED STORAGE 2S ALBUMIN SUPERFAMILY PROTEIN-RELATED"/>
    <property type="match status" value="1"/>
</dbReference>
<protein>
    <recommendedName>
        <fullName evidence="2">Prolamin-like domain-containing protein</fullName>
    </recommendedName>
</protein>
<evidence type="ECO:0000259" key="2">
    <source>
        <dbReference type="Pfam" id="PF05617"/>
    </source>
</evidence>
<dbReference type="PANTHER" id="PTHR31951:SF22">
    <property type="entry name" value="ECA1 GAMETOGENESIS RELATED FAMILY"/>
    <property type="match status" value="1"/>
</dbReference>
<evidence type="ECO:0000256" key="1">
    <source>
        <dbReference type="ARBA" id="ARBA00022729"/>
    </source>
</evidence>
<evidence type="ECO:0000313" key="3">
    <source>
        <dbReference type="EMBL" id="KAJ8773000.1"/>
    </source>
</evidence>
<feature type="domain" description="Prolamin-like" evidence="2">
    <location>
        <begin position="35"/>
        <end position="103"/>
    </location>
</feature>